<dbReference type="GO" id="GO:0015630">
    <property type="term" value="C:microtubule cytoskeleton"/>
    <property type="evidence" value="ECO:0007669"/>
    <property type="project" value="TreeGrafter"/>
</dbReference>
<dbReference type="Pfam" id="PF15297">
    <property type="entry name" value="CKAP2_C"/>
    <property type="match status" value="2"/>
</dbReference>
<accession>A0A4U1FUL7</accession>
<proteinExistence type="inferred from homology"/>
<dbReference type="AlphaFoldDB" id="A0A4U1FUL7"/>
<evidence type="ECO:0000259" key="7">
    <source>
        <dbReference type="Pfam" id="PF15297"/>
    </source>
</evidence>
<evidence type="ECO:0000256" key="3">
    <source>
        <dbReference type="ARBA" id="ARBA00022490"/>
    </source>
</evidence>
<organism evidence="8 9">
    <name type="scientific">Monodon monoceros</name>
    <name type="common">Narwhal</name>
    <name type="synonym">Ceratodon monodon</name>
    <dbReference type="NCBI Taxonomy" id="40151"/>
    <lineage>
        <taxon>Eukaryota</taxon>
        <taxon>Metazoa</taxon>
        <taxon>Chordata</taxon>
        <taxon>Craniata</taxon>
        <taxon>Vertebrata</taxon>
        <taxon>Euteleostomi</taxon>
        <taxon>Mammalia</taxon>
        <taxon>Eutheria</taxon>
        <taxon>Laurasiatheria</taxon>
        <taxon>Artiodactyla</taxon>
        <taxon>Whippomorpha</taxon>
        <taxon>Cetacea</taxon>
        <taxon>Odontoceti</taxon>
        <taxon>Monodontidae</taxon>
        <taxon>Monodon</taxon>
    </lineage>
</organism>
<keyword evidence="3" id="KW-0963">Cytoplasm</keyword>
<feature type="region of interest" description="Disordered" evidence="6">
    <location>
        <begin position="356"/>
        <end position="436"/>
    </location>
</feature>
<feature type="domain" description="Cytoskeleton-associated protein 2 C-terminal" evidence="7">
    <location>
        <begin position="367"/>
        <end position="570"/>
    </location>
</feature>
<evidence type="ECO:0000256" key="4">
    <source>
        <dbReference type="ARBA" id="ARBA00022553"/>
    </source>
</evidence>
<protein>
    <recommendedName>
        <fullName evidence="7">Cytoskeleton-associated protein 2 C-terminal domain-containing protein</fullName>
    </recommendedName>
</protein>
<feature type="compositionally biased region" description="Basic and acidic residues" evidence="6">
    <location>
        <begin position="388"/>
        <end position="411"/>
    </location>
</feature>
<comment type="similarity">
    <text evidence="2">Belongs to the CKAP2 family.</text>
</comment>
<dbReference type="InterPro" id="IPR029197">
    <property type="entry name" value="CKAP2_C"/>
</dbReference>
<feature type="compositionally biased region" description="Basic and acidic residues" evidence="6">
    <location>
        <begin position="946"/>
        <end position="968"/>
    </location>
</feature>
<feature type="region of interest" description="Disordered" evidence="6">
    <location>
        <begin position="768"/>
        <end position="788"/>
    </location>
</feature>
<feature type="compositionally biased region" description="Polar residues" evidence="6">
    <location>
        <begin position="773"/>
        <end position="783"/>
    </location>
</feature>
<evidence type="ECO:0000256" key="6">
    <source>
        <dbReference type="SAM" id="MobiDB-lite"/>
    </source>
</evidence>
<dbReference type="PANTHER" id="PTHR16076:SF8">
    <property type="entry name" value="CYTOSKELETON-ASSOCIATED PROTEIN 2"/>
    <property type="match status" value="1"/>
</dbReference>
<feature type="compositionally biased region" description="Basic and acidic residues" evidence="6">
    <location>
        <begin position="139"/>
        <end position="151"/>
    </location>
</feature>
<evidence type="ECO:0000313" key="9">
    <source>
        <dbReference type="Proteomes" id="UP000308365"/>
    </source>
</evidence>
<dbReference type="InterPro" id="IPR026165">
    <property type="entry name" value="CKAP2_fam"/>
</dbReference>
<comment type="caution">
    <text evidence="8">The sequence shown here is derived from an EMBL/GenBank/DDBJ whole genome shotgun (WGS) entry which is preliminary data.</text>
</comment>
<gene>
    <name evidence="8" type="ORF">EI555_015517</name>
</gene>
<dbReference type="GO" id="GO:0007026">
    <property type="term" value="P:negative regulation of microtubule depolymerization"/>
    <property type="evidence" value="ECO:0007669"/>
    <property type="project" value="TreeGrafter"/>
</dbReference>
<evidence type="ECO:0000256" key="5">
    <source>
        <dbReference type="ARBA" id="ARBA00023212"/>
    </source>
</evidence>
<dbReference type="PANTHER" id="PTHR16076">
    <property type="entry name" value="CYTOSKELETON ASSOCIATED PROTEIN 2-RELATED"/>
    <property type="match status" value="1"/>
</dbReference>
<feature type="region of interest" description="Disordered" evidence="6">
    <location>
        <begin position="278"/>
        <end position="311"/>
    </location>
</feature>
<dbReference type="Proteomes" id="UP000308365">
    <property type="component" value="Unassembled WGS sequence"/>
</dbReference>
<feature type="region of interest" description="Disordered" evidence="6">
    <location>
        <begin position="138"/>
        <end position="157"/>
    </location>
</feature>
<evidence type="ECO:0000256" key="1">
    <source>
        <dbReference type="ARBA" id="ARBA00004245"/>
    </source>
</evidence>
<dbReference type="EMBL" id="RWIC01000004">
    <property type="protein sequence ID" value="TKC53567.1"/>
    <property type="molecule type" value="Genomic_DNA"/>
</dbReference>
<evidence type="ECO:0000313" key="8">
    <source>
        <dbReference type="EMBL" id="TKC53567.1"/>
    </source>
</evidence>
<keyword evidence="5" id="KW-0206">Cytoskeleton</keyword>
<comment type="subcellular location">
    <subcellularLocation>
        <location evidence="1">Cytoplasm</location>
        <location evidence="1">Cytoskeleton</location>
    </subcellularLocation>
</comment>
<keyword evidence="4" id="KW-0597">Phosphoprotein</keyword>
<name>A0A4U1FUL7_MONMO</name>
<feature type="region of interest" description="Disordered" evidence="6">
    <location>
        <begin position="55"/>
        <end position="76"/>
    </location>
</feature>
<reference evidence="9" key="1">
    <citation type="journal article" date="2019" name="IScience">
        <title>Narwhal Genome Reveals Long-Term Low Genetic Diversity despite Current Large Abundance Size.</title>
        <authorList>
            <person name="Westbury M.V."/>
            <person name="Petersen B."/>
            <person name="Garde E."/>
            <person name="Heide-Jorgensen M.P."/>
            <person name="Lorenzen E.D."/>
        </authorList>
    </citation>
    <scope>NUCLEOTIDE SEQUENCE [LARGE SCALE GENOMIC DNA]</scope>
</reference>
<feature type="region of interest" description="Disordered" evidence="6">
    <location>
        <begin position="939"/>
        <end position="968"/>
    </location>
</feature>
<sequence length="1078" mass="121245">MNPANADMGHRIFSPALEHLDSGNVKLLQDYVREYNYCVTLPPTLNGKIAKRYSSGNKEVKPKPQKKTVGKEDQVPTSKFRLSTELQKPLELVKDLQLPPSQTAQSTFREQRRQKLKEHLLKRKTFFAYKQENQILSSGRDKRVKTSEENVGRPTGIKNNITMEENCIPLKPSSELTNSTTAIDTPNFEDNKLCCCYQLKMTPKKNQSKVLTCPRNLCLDLIVAKLFSLRLIPLGNLYKSKMSSATMKNLSATVSKATKSQPVDTSSVTLKSDRASHTTTATKFVSPTSQSSQLVRPSIRSPHSNNQDAMKQGISRMSASVTVWKGPREKELLQLNTVSSIIKTCSSQDIERNKALSRSMTSEMVARPASSSNTKLREKQKALTSTDTPRRWTQRRETAEERKARLREWKASKGRVMKRPPSSVVTQPEPEAQNEKPVGSFWTTMAEEDEQRLFPEKVNKTFSECLNLINEGYPREEVLVTLNDLIKNIPDAKNLVKHWICLLVPIENIIAIYETILAGAQPIEEMRHATVDILTMKSQEKVKFGENIGESCATKEQIQEATIDDISVNLGLKFLTPVRRFRCLQDKTSKLPDMLKDHYPCVSSLEQLRELESETDAFVCCPSAALCRMYSETDKTEENSLTLGPSRWKVYMSKQYMEMLQDQGPRALDLLDTYRLNKFAAKQDAQNKMPTTGAETISLYKLDHDERANTDSRGYSSREHCEGPETWKSKKFAVIQSYSGNVTVPSDKGKSYYDGETDLRQDLKRPVEGRPTETFSESISSGAGTFRRGNSRIIKGSKDLEENLQGQLTKGAPQQSGGVRPTFEGRLGNEPKIPQASQMPQVESPLAAVPLIVLPIAQQTLSSKLEKEIETITSETDPVSYQTWGSVDNIITAYTAVTWQGNMLNIVVTEDGQERKNKEGGREDPGEKLLSVILSSAEPRLQNQRQRGEEEEKEEENRRKTTTREKESMAVNPELQALLAIWDLRDHPVGWHCTNAWGPDTQGKAKAAGKGDKIEVELEKVSLGADNFMGGHDAYFQGCARARTEQVTIPLDPVVCLSVYGKDRTLYLIQLRCFFTTI</sequence>
<feature type="domain" description="Cytoskeleton-associated protein 2 C-terminal" evidence="7">
    <location>
        <begin position="572"/>
        <end position="626"/>
    </location>
</feature>
<evidence type="ECO:0000256" key="2">
    <source>
        <dbReference type="ARBA" id="ARBA00009468"/>
    </source>
</evidence>